<dbReference type="GO" id="GO:0016020">
    <property type="term" value="C:membrane"/>
    <property type="evidence" value="ECO:0007669"/>
    <property type="project" value="UniProtKB-SubCell"/>
</dbReference>
<feature type="transmembrane region" description="Helical" evidence="6">
    <location>
        <begin position="283"/>
        <end position="307"/>
    </location>
</feature>
<protein>
    <recommendedName>
        <fullName evidence="7">SLC26A/SulP transporter domain-containing protein</fullName>
    </recommendedName>
</protein>
<evidence type="ECO:0000256" key="2">
    <source>
        <dbReference type="ARBA" id="ARBA00022692"/>
    </source>
</evidence>
<keyword evidence="4 6" id="KW-0472">Membrane</keyword>
<name>A0A6L2PQY3_COPFO</name>
<feature type="transmembrane region" description="Helical" evidence="6">
    <location>
        <begin position="541"/>
        <end position="561"/>
    </location>
</feature>
<dbReference type="Gene3D" id="3.30.750.24">
    <property type="entry name" value="STAS domain"/>
    <property type="match status" value="1"/>
</dbReference>
<feature type="transmembrane region" description="Helical" evidence="6">
    <location>
        <begin position="568"/>
        <end position="585"/>
    </location>
</feature>
<dbReference type="Proteomes" id="UP000502823">
    <property type="component" value="Unassembled WGS sequence"/>
</dbReference>
<feature type="compositionally biased region" description="Polar residues" evidence="5">
    <location>
        <begin position="158"/>
        <end position="171"/>
    </location>
</feature>
<evidence type="ECO:0000256" key="5">
    <source>
        <dbReference type="SAM" id="MobiDB-lite"/>
    </source>
</evidence>
<dbReference type="PANTHER" id="PTHR11814">
    <property type="entry name" value="SULFATE TRANSPORTER"/>
    <property type="match status" value="1"/>
</dbReference>
<evidence type="ECO:0000256" key="1">
    <source>
        <dbReference type="ARBA" id="ARBA00004141"/>
    </source>
</evidence>
<keyword evidence="9" id="KW-1185">Reference proteome</keyword>
<dbReference type="AlphaFoldDB" id="A0A6L2PQY3"/>
<evidence type="ECO:0000259" key="7">
    <source>
        <dbReference type="Pfam" id="PF00916"/>
    </source>
</evidence>
<dbReference type="InterPro" id="IPR036513">
    <property type="entry name" value="STAS_dom_sf"/>
</dbReference>
<dbReference type="Pfam" id="PF00916">
    <property type="entry name" value="Sulfate_transp"/>
    <property type="match status" value="1"/>
</dbReference>
<evidence type="ECO:0000256" key="6">
    <source>
        <dbReference type="SAM" id="Phobius"/>
    </source>
</evidence>
<keyword evidence="2 6" id="KW-0812">Transmembrane</keyword>
<feature type="transmembrane region" description="Helical" evidence="6">
    <location>
        <begin position="503"/>
        <end position="521"/>
    </location>
</feature>
<keyword evidence="3 6" id="KW-1133">Transmembrane helix</keyword>
<organism evidence="8 9">
    <name type="scientific">Coptotermes formosanus</name>
    <name type="common">Formosan subterranean termite</name>
    <dbReference type="NCBI Taxonomy" id="36987"/>
    <lineage>
        <taxon>Eukaryota</taxon>
        <taxon>Metazoa</taxon>
        <taxon>Ecdysozoa</taxon>
        <taxon>Arthropoda</taxon>
        <taxon>Hexapoda</taxon>
        <taxon>Insecta</taxon>
        <taxon>Pterygota</taxon>
        <taxon>Neoptera</taxon>
        <taxon>Polyneoptera</taxon>
        <taxon>Dictyoptera</taxon>
        <taxon>Blattodea</taxon>
        <taxon>Blattoidea</taxon>
        <taxon>Termitoidae</taxon>
        <taxon>Rhinotermitidae</taxon>
        <taxon>Coptotermes</taxon>
    </lineage>
</organism>
<proteinExistence type="predicted"/>
<comment type="subcellular location">
    <subcellularLocation>
        <location evidence="1">Membrane</location>
        <topology evidence="1">Multi-pass membrane protein</topology>
    </subcellularLocation>
</comment>
<evidence type="ECO:0000313" key="8">
    <source>
        <dbReference type="EMBL" id="GFG32885.1"/>
    </source>
</evidence>
<dbReference type="EMBL" id="BLKM01000389">
    <property type="protein sequence ID" value="GFG32885.1"/>
    <property type="molecule type" value="Genomic_DNA"/>
</dbReference>
<dbReference type="OrthoDB" id="288203at2759"/>
<evidence type="ECO:0000313" key="9">
    <source>
        <dbReference type="Proteomes" id="UP000502823"/>
    </source>
</evidence>
<dbReference type="InterPro" id="IPR011547">
    <property type="entry name" value="SLC26A/SulP_dom"/>
</dbReference>
<evidence type="ECO:0000256" key="3">
    <source>
        <dbReference type="ARBA" id="ARBA00022989"/>
    </source>
</evidence>
<feature type="domain" description="SLC26A/SulP transporter" evidence="7">
    <location>
        <begin position="210"/>
        <end position="601"/>
    </location>
</feature>
<dbReference type="CDD" id="cd07042">
    <property type="entry name" value="STAS_SulP_like_sulfate_transporter"/>
    <property type="match status" value="1"/>
</dbReference>
<dbReference type="InterPro" id="IPR001902">
    <property type="entry name" value="SLC26A/SulP_fam"/>
</dbReference>
<sequence>MKNELRSASEVTLTNYMTGNCGSEDDMRPADDISSSSSNFDVIGLTNLANSDLNLTNKNKEVVVSNSTANTLFSNNNHSNYTQPSLHQLRHLQHNHLHRPYERTTSWNVVNGHSTLSNSCDNVAVTVPELEKTETDGVGRPRRGFHNSGAEPGGGADGSSSRNVDDGNSSGSAVHWVVKRARRGCTRKLLYKRIPILSWLPQYTPRAAISDIVAGFTVGLTVIPQAIAYSNVAGLPPQYGLYSSFMACFVYTIFGSCKDSPVGPTAIAAILTRENLHNLGPEFAVLLCFLSGCVELLMGILQLGFLIDFISGPVSVGFTSAAAIIIATTQIKDVLGLSFPGSKFLDVWEQLFEHISETRLWDTLLGFICMAILLLLRKAKDIPVGPEDSKEQTRVQKAVSQFLWFISTARNILVVVVCAVMAYLFEVHGSQPFILTGVVKPGLPPFHPPPFSAQVGNHTYSFLEMASNLGSATFVVPLLAILENIALAKVFAEGKAIDATQEMISIGMCNILSSFVSSMPVSGALSRGAVNHASGVETTFGGVYTGIIVILSLQYFTPYFYYIPKASLAAVIIAAVVFMVEFHVVKPMWRTKKLDLIPAFATFLSCLFIRLELGIVIGIGINVLFLLYASARPSVRVEKAVSPSGCEYLLITPDRSLVFPSVEYVRNVVSKAGMKQGSSSVPVVIDSRHIQGADFTAAKGIKSLIEDFVKRNQPILFYNLKPSIVEIFQGVQPKDFKYCRNEIELNELLKGKQRRATVA</sequence>
<comment type="caution">
    <text evidence="8">The sequence shown here is derived from an EMBL/GenBank/DDBJ whole genome shotgun (WGS) entry which is preliminary data.</text>
</comment>
<feature type="compositionally biased region" description="Basic and acidic residues" evidence="5">
    <location>
        <begin position="130"/>
        <end position="139"/>
    </location>
</feature>
<feature type="transmembrane region" description="Helical" evidence="6">
    <location>
        <begin position="469"/>
        <end position="491"/>
    </location>
</feature>
<dbReference type="InParanoid" id="A0A6L2PQY3"/>
<reference evidence="9" key="1">
    <citation type="submission" date="2020-01" db="EMBL/GenBank/DDBJ databases">
        <title>Draft genome sequence of the Termite Coptotermes fromosanus.</title>
        <authorList>
            <person name="Itakura S."/>
            <person name="Yosikawa Y."/>
            <person name="Umezawa K."/>
        </authorList>
    </citation>
    <scope>NUCLEOTIDE SEQUENCE [LARGE SCALE GENOMIC DNA]</scope>
</reference>
<feature type="transmembrane region" description="Helical" evidence="6">
    <location>
        <begin position="314"/>
        <end position="339"/>
    </location>
</feature>
<feature type="region of interest" description="Disordered" evidence="5">
    <location>
        <begin position="130"/>
        <end position="171"/>
    </location>
</feature>
<feature type="transmembrane region" description="Helical" evidence="6">
    <location>
        <begin position="402"/>
        <end position="425"/>
    </location>
</feature>
<evidence type="ECO:0000256" key="4">
    <source>
        <dbReference type="ARBA" id="ARBA00023136"/>
    </source>
</evidence>
<accession>A0A6L2PQY3</accession>
<dbReference type="GO" id="GO:0055085">
    <property type="term" value="P:transmembrane transport"/>
    <property type="evidence" value="ECO:0007669"/>
    <property type="project" value="InterPro"/>
</dbReference>
<gene>
    <name evidence="8" type="ORF">Cfor_06364</name>
</gene>
<feature type="transmembrane region" description="Helical" evidence="6">
    <location>
        <begin position="597"/>
        <end position="629"/>
    </location>
</feature>